<dbReference type="Gene3D" id="3.10.129.10">
    <property type="entry name" value="Hotdog Thioesterase"/>
    <property type="match status" value="1"/>
</dbReference>
<dbReference type="InterPro" id="IPR003736">
    <property type="entry name" value="PAAI_dom"/>
</dbReference>
<dbReference type="EC" id="3.1.2.20" evidence="5"/>
<comment type="caution">
    <text evidence="9">The sequence shown here is derived from an EMBL/GenBank/DDBJ whole genome shotgun (WGS) entry which is preliminary data.</text>
</comment>
<organism evidence="9 10">
    <name type="scientific">Halocynthiibacter styelae</name>
    <dbReference type="NCBI Taxonomy" id="2761955"/>
    <lineage>
        <taxon>Bacteria</taxon>
        <taxon>Pseudomonadati</taxon>
        <taxon>Pseudomonadota</taxon>
        <taxon>Alphaproteobacteria</taxon>
        <taxon>Rhodobacterales</taxon>
        <taxon>Paracoccaceae</taxon>
        <taxon>Halocynthiibacter</taxon>
    </lineage>
</organism>
<dbReference type="RefSeq" id="WP_228847532.1">
    <property type="nucleotide sequence ID" value="NZ_JADCKQ010000002.1"/>
</dbReference>
<keyword evidence="1" id="KW-0378">Hydrolase</keyword>
<dbReference type="InterPro" id="IPR029069">
    <property type="entry name" value="HotDog_dom_sf"/>
</dbReference>
<dbReference type="Proteomes" id="UP000640583">
    <property type="component" value="Unassembled WGS sequence"/>
</dbReference>
<accession>A0A8J7ICD2</accession>
<proteinExistence type="inferred from homology"/>
<evidence type="ECO:0000256" key="2">
    <source>
        <dbReference type="ARBA" id="ARBA00035880"/>
    </source>
</evidence>
<dbReference type="PANTHER" id="PTHR43240:SF20">
    <property type="entry name" value="MEDIUM_LONG-CHAIN ACYL-COA THIOESTERASE YIGI"/>
    <property type="match status" value="1"/>
</dbReference>
<evidence type="ECO:0000256" key="1">
    <source>
        <dbReference type="ARBA" id="ARBA00022801"/>
    </source>
</evidence>
<evidence type="ECO:0000259" key="8">
    <source>
        <dbReference type="Pfam" id="PF03061"/>
    </source>
</evidence>
<dbReference type="EMBL" id="JADCKQ010000002">
    <property type="protein sequence ID" value="MBI1492614.1"/>
    <property type="molecule type" value="Genomic_DNA"/>
</dbReference>
<keyword evidence="10" id="KW-1185">Reference proteome</keyword>
<comment type="catalytic activity">
    <reaction evidence="2">
        <text>a fatty acyl-CoA + H2O = a fatty acid + CoA + H(+)</text>
        <dbReference type="Rhea" id="RHEA:16781"/>
        <dbReference type="ChEBI" id="CHEBI:15377"/>
        <dbReference type="ChEBI" id="CHEBI:15378"/>
        <dbReference type="ChEBI" id="CHEBI:28868"/>
        <dbReference type="ChEBI" id="CHEBI:57287"/>
        <dbReference type="ChEBI" id="CHEBI:77636"/>
        <dbReference type="EC" id="3.1.2.20"/>
    </reaction>
</comment>
<evidence type="ECO:0000256" key="3">
    <source>
        <dbReference type="ARBA" id="ARBA00036002"/>
    </source>
</evidence>
<dbReference type="SUPFAM" id="SSF54637">
    <property type="entry name" value="Thioesterase/thiol ester dehydrase-isomerase"/>
    <property type="match status" value="1"/>
</dbReference>
<evidence type="ECO:0000313" key="9">
    <source>
        <dbReference type="EMBL" id="MBI1492614.1"/>
    </source>
</evidence>
<comment type="catalytic activity">
    <reaction evidence="7">
        <text>a medium-chain fatty acyl-CoA + H2O = a medium-chain fatty acid + CoA + H(+)</text>
        <dbReference type="Rhea" id="RHEA:68184"/>
        <dbReference type="ChEBI" id="CHEBI:15377"/>
        <dbReference type="ChEBI" id="CHEBI:15378"/>
        <dbReference type="ChEBI" id="CHEBI:57287"/>
        <dbReference type="ChEBI" id="CHEBI:59558"/>
        <dbReference type="ChEBI" id="CHEBI:90546"/>
    </reaction>
</comment>
<dbReference type="AlphaFoldDB" id="A0A8J7ICD2"/>
<dbReference type="Pfam" id="PF03061">
    <property type="entry name" value="4HBT"/>
    <property type="match status" value="1"/>
</dbReference>
<dbReference type="InterPro" id="IPR006683">
    <property type="entry name" value="Thioestr_dom"/>
</dbReference>
<name>A0A8J7ICD2_9RHOB</name>
<protein>
    <recommendedName>
        <fullName evidence="6">Medium/long-chain acyl-CoA thioesterase YigI</fullName>
        <ecNumber evidence="5">3.1.2.20</ecNumber>
    </recommendedName>
</protein>
<evidence type="ECO:0000256" key="6">
    <source>
        <dbReference type="ARBA" id="ARBA00040062"/>
    </source>
</evidence>
<reference evidence="9" key="1">
    <citation type="submission" date="2020-10" db="EMBL/GenBank/DDBJ databases">
        <title>Paenihalocynthiibacter styelae gen. nov., sp. nov., isolated from stalked sea squirt Styela clava.</title>
        <authorList>
            <person name="Kim Y.-O."/>
            <person name="Yoon J.-H."/>
        </authorList>
    </citation>
    <scope>NUCLEOTIDE SEQUENCE</scope>
    <source>
        <strain evidence="9">MYP1-1</strain>
    </source>
</reference>
<sequence length="148" mass="15688">MAFQFRYKGAVDRAREGFARQGMMGTLKAQMEVLKPGFCEITALIRPEVSQQQGFAHAGLAFAIGDSAAGFAAQSLMSEGMDVLTTEMKIHLLAPARGNSLVARGVVLKSGRTLTVAEANVYAQTGDDEQLVAKLVGTMMAVPENGGH</sequence>
<dbReference type="CDD" id="cd03443">
    <property type="entry name" value="PaaI_thioesterase"/>
    <property type="match status" value="1"/>
</dbReference>
<comment type="catalytic activity">
    <reaction evidence="3">
        <text>a long-chain fatty acyl-CoA + H2O = a long-chain fatty acid + CoA + H(+)</text>
        <dbReference type="Rhea" id="RHEA:67680"/>
        <dbReference type="ChEBI" id="CHEBI:15377"/>
        <dbReference type="ChEBI" id="CHEBI:15378"/>
        <dbReference type="ChEBI" id="CHEBI:57287"/>
        <dbReference type="ChEBI" id="CHEBI:57560"/>
        <dbReference type="ChEBI" id="CHEBI:83139"/>
    </reaction>
</comment>
<evidence type="ECO:0000313" key="10">
    <source>
        <dbReference type="Proteomes" id="UP000640583"/>
    </source>
</evidence>
<dbReference type="GO" id="GO:0047617">
    <property type="term" value="F:fatty acyl-CoA hydrolase activity"/>
    <property type="evidence" value="ECO:0007669"/>
    <property type="project" value="UniProtKB-EC"/>
</dbReference>
<evidence type="ECO:0000256" key="5">
    <source>
        <dbReference type="ARBA" id="ARBA00038894"/>
    </source>
</evidence>
<evidence type="ECO:0000256" key="4">
    <source>
        <dbReference type="ARBA" id="ARBA00038381"/>
    </source>
</evidence>
<gene>
    <name evidence="9" type="ORF">H1D41_03080</name>
</gene>
<dbReference type="NCBIfam" id="TIGR00369">
    <property type="entry name" value="unchar_dom_1"/>
    <property type="match status" value="1"/>
</dbReference>
<comment type="similarity">
    <text evidence="4">Belongs to the YigI thioesterase family.</text>
</comment>
<dbReference type="PANTHER" id="PTHR43240">
    <property type="entry name" value="1,4-DIHYDROXY-2-NAPHTHOYL-COA THIOESTERASE 1"/>
    <property type="match status" value="1"/>
</dbReference>
<evidence type="ECO:0000256" key="7">
    <source>
        <dbReference type="ARBA" id="ARBA00048062"/>
    </source>
</evidence>
<feature type="domain" description="Thioesterase" evidence="8">
    <location>
        <begin position="53"/>
        <end position="127"/>
    </location>
</feature>